<dbReference type="Pfam" id="PF04304">
    <property type="entry name" value="DUF454"/>
    <property type="match status" value="1"/>
</dbReference>
<dbReference type="PANTHER" id="PTHR35813:SF1">
    <property type="entry name" value="INNER MEMBRANE PROTEIN YBAN"/>
    <property type="match status" value="1"/>
</dbReference>
<evidence type="ECO:0000256" key="1">
    <source>
        <dbReference type="SAM" id="Phobius"/>
    </source>
</evidence>
<comment type="caution">
    <text evidence="2">The sequence shown here is derived from an EMBL/GenBank/DDBJ whole genome shotgun (WGS) entry which is preliminary data.</text>
</comment>
<feature type="transmembrane region" description="Helical" evidence="1">
    <location>
        <begin position="120"/>
        <end position="139"/>
    </location>
</feature>
<organism evidence="2 3">
    <name type="scientific">Ideonella azotifigens</name>
    <dbReference type="NCBI Taxonomy" id="513160"/>
    <lineage>
        <taxon>Bacteria</taxon>
        <taxon>Pseudomonadati</taxon>
        <taxon>Pseudomonadota</taxon>
        <taxon>Betaproteobacteria</taxon>
        <taxon>Burkholderiales</taxon>
        <taxon>Sphaerotilaceae</taxon>
        <taxon>Ideonella</taxon>
    </lineage>
</organism>
<dbReference type="PANTHER" id="PTHR35813">
    <property type="entry name" value="INNER MEMBRANE PROTEIN YBAN"/>
    <property type="match status" value="1"/>
</dbReference>
<evidence type="ECO:0000313" key="2">
    <source>
        <dbReference type="EMBL" id="GAA0752521.1"/>
    </source>
</evidence>
<gene>
    <name evidence="2" type="ORF">GCM10009107_26450</name>
</gene>
<accession>A0ABN1K1V5</accession>
<proteinExistence type="predicted"/>
<reference evidence="2 3" key="1">
    <citation type="journal article" date="2019" name="Int. J. Syst. Evol. Microbiol.">
        <title>The Global Catalogue of Microorganisms (GCM) 10K type strain sequencing project: providing services to taxonomists for standard genome sequencing and annotation.</title>
        <authorList>
            <consortium name="The Broad Institute Genomics Platform"/>
            <consortium name="The Broad Institute Genome Sequencing Center for Infectious Disease"/>
            <person name="Wu L."/>
            <person name="Ma J."/>
        </authorList>
    </citation>
    <scope>NUCLEOTIDE SEQUENCE [LARGE SCALE GENOMIC DNA]</scope>
    <source>
        <strain evidence="2 3">JCM 15503</strain>
    </source>
</reference>
<keyword evidence="3" id="KW-1185">Reference proteome</keyword>
<dbReference type="InterPro" id="IPR007401">
    <property type="entry name" value="DUF454"/>
</dbReference>
<feature type="transmembrane region" description="Helical" evidence="1">
    <location>
        <begin position="30"/>
        <end position="63"/>
    </location>
</feature>
<name>A0ABN1K1V5_9BURK</name>
<keyword evidence="1" id="KW-1133">Transmembrane helix</keyword>
<protein>
    <recommendedName>
        <fullName evidence="4">DUF454 domain-containing protein</fullName>
    </recommendedName>
</protein>
<keyword evidence="1" id="KW-0472">Membrane</keyword>
<sequence>MTGRGDNAAMPPPVVSPLPTRRLAWLRPLWLLAGGLSLLLGVIGIFLPLLPTTPFVLLAAWCFSKGSERWEHWLVTHRHLGPIVRDWRATRAVPLRAKQLATVMMSASSLWAWWTIPSPIWRWTPGITCALVALWLWHLPTRPPRAD</sequence>
<dbReference type="Proteomes" id="UP001500279">
    <property type="component" value="Unassembled WGS sequence"/>
</dbReference>
<keyword evidence="1" id="KW-0812">Transmembrane</keyword>
<evidence type="ECO:0008006" key="4">
    <source>
        <dbReference type="Google" id="ProtNLM"/>
    </source>
</evidence>
<evidence type="ECO:0000313" key="3">
    <source>
        <dbReference type="Proteomes" id="UP001500279"/>
    </source>
</evidence>
<dbReference type="EMBL" id="BAAAEW010000014">
    <property type="protein sequence ID" value="GAA0752521.1"/>
    <property type="molecule type" value="Genomic_DNA"/>
</dbReference>